<dbReference type="GO" id="GO:0004252">
    <property type="term" value="F:serine-type endopeptidase activity"/>
    <property type="evidence" value="ECO:0007669"/>
    <property type="project" value="InterPro"/>
</dbReference>
<dbReference type="EMBL" id="CP001359">
    <property type="protein sequence ID" value="ACL65671.1"/>
    <property type="molecule type" value="Genomic_DNA"/>
</dbReference>
<dbReference type="GO" id="GO:0009003">
    <property type="term" value="F:signal peptidase activity"/>
    <property type="evidence" value="ECO:0007669"/>
    <property type="project" value="UniProtKB-EC"/>
</dbReference>
<keyword evidence="8" id="KW-1133">Transmembrane helix</keyword>
<keyword evidence="6 8" id="KW-0378">Hydrolase</keyword>
<evidence type="ECO:0000256" key="8">
    <source>
        <dbReference type="RuleBase" id="RU362042"/>
    </source>
</evidence>
<dbReference type="GO" id="GO:0006465">
    <property type="term" value="P:signal peptide processing"/>
    <property type="evidence" value="ECO:0007669"/>
    <property type="project" value="InterPro"/>
</dbReference>
<feature type="transmembrane region" description="Helical" evidence="8">
    <location>
        <begin position="88"/>
        <end position="106"/>
    </location>
</feature>
<keyword evidence="11" id="KW-1185">Reference proteome</keyword>
<dbReference type="CDD" id="cd06530">
    <property type="entry name" value="S26_SPase_I"/>
    <property type="match status" value="1"/>
</dbReference>
<evidence type="ECO:0000313" key="10">
    <source>
        <dbReference type="EMBL" id="ACL65671.1"/>
    </source>
</evidence>
<reference evidence="10" key="1">
    <citation type="submission" date="2009-01" db="EMBL/GenBank/DDBJ databases">
        <title>Complete sequence of Anaeromyxobacter dehalogenans 2CP-1.</title>
        <authorList>
            <consortium name="US DOE Joint Genome Institute"/>
            <person name="Lucas S."/>
            <person name="Copeland A."/>
            <person name="Lapidus A."/>
            <person name="Glavina del Rio T."/>
            <person name="Dalin E."/>
            <person name="Tice H."/>
            <person name="Bruce D."/>
            <person name="Goodwin L."/>
            <person name="Pitluck S."/>
            <person name="Saunders E."/>
            <person name="Brettin T."/>
            <person name="Detter J.C."/>
            <person name="Han C."/>
            <person name="Larimer F."/>
            <person name="Land M."/>
            <person name="Hauser L."/>
            <person name="Kyrpides N."/>
            <person name="Ovchinnikova G."/>
            <person name="Beliaev A.S."/>
            <person name="Richardson P."/>
        </authorList>
    </citation>
    <scope>NUCLEOTIDE SEQUENCE</scope>
    <source>
        <strain evidence="10">2CP-1</strain>
    </source>
</reference>
<dbReference type="Pfam" id="PF10502">
    <property type="entry name" value="Peptidase_S26"/>
    <property type="match status" value="1"/>
</dbReference>
<feature type="active site" evidence="7">
    <location>
        <position position="112"/>
    </location>
</feature>
<evidence type="ECO:0000256" key="5">
    <source>
        <dbReference type="ARBA" id="ARBA00022670"/>
    </source>
</evidence>
<dbReference type="GO" id="GO:0016020">
    <property type="term" value="C:membrane"/>
    <property type="evidence" value="ECO:0007669"/>
    <property type="project" value="UniProtKB-SubCell"/>
</dbReference>
<proteinExistence type="inferred from homology"/>
<dbReference type="RefSeq" id="WP_012526271.1">
    <property type="nucleotide sequence ID" value="NC_011891.1"/>
</dbReference>
<feature type="domain" description="Peptidase S26" evidence="9">
    <location>
        <begin position="81"/>
        <end position="314"/>
    </location>
</feature>
<dbReference type="EC" id="3.4.21.89" evidence="3 8"/>
<dbReference type="PANTHER" id="PTHR43390:SF1">
    <property type="entry name" value="CHLOROPLAST PROCESSING PEPTIDASE"/>
    <property type="match status" value="1"/>
</dbReference>
<dbReference type="InterPro" id="IPR019533">
    <property type="entry name" value="Peptidase_S26"/>
</dbReference>
<evidence type="ECO:0000256" key="1">
    <source>
        <dbReference type="ARBA" id="ARBA00000677"/>
    </source>
</evidence>
<dbReference type="Proteomes" id="UP000007089">
    <property type="component" value="Chromosome"/>
</dbReference>
<comment type="subcellular location">
    <subcellularLocation>
        <location evidence="8">Membrane</location>
        <topology evidence="8">Single-pass type II membrane protein</topology>
    </subcellularLocation>
</comment>
<comment type="catalytic activity">
    <reaction evidence="1 8">
        <text>Cleavage of hydrophobic, N-terminal signal or leader sequences from secreted and periplasmic proteins.</text>
        <dbReference type="EC" id="3.4.21.89"/>
    </reaction>
</comment>
<evidence type="ECO:0000256" key="4">
    <source>
        <dbReference type="ARBA" id="ARBA00019232"/>
    </source>
</evidence>
<sequence length="339" mass="36973">MADAARLARARRDALRFARDARRLAARHRRALGDARGAVDAAAAEVTAAARGGEPDALSAALRRLDALWEEHLAARVKPWWREYAESIALAVVLALLVRAFVLDAFRIPSGSMVPTLVVGDYIFVSKVAYAVRLPFTHLRLVETGAPRRGDVIVFENPRDPSSDYVKRVVGVAGDVIEIREQVLYVNGVPQPRAAAGEYAYAERSPSTGEPLAERCRRYREALAKGPILPPRGDLPGDAESSWQAAAADGVASYDVLQCRRARLASREGPFEVVRPGHVFVMGDNRDLSADSRGMGGWQVPVGHIRGRAALVFWSWGDGGLWPRGAGGLRLDRLFKPID</sequence>
<dbReference type="PANTHER" id="PTHR43390">
    <property type="entry name" value="SIGNAL PEPTIDASE I"/>
    <property type="match status" value="1"/>
</dbReference>
<dbReference type="HOGENOM" id="CLU_684600_0_0_7"/>
<evidence type="ECO:0000256" key="2">
    <source>
        <dbReference type="ARBA" id="ARBA00009370"/>
    </source>
</evidence>
<evidence type="ECO:0000256" key="6">
    <source>
        <dbReference type="ARBA" id="ARBA00022801"/>
    </source>
</evidence>
<dbReference type="PROSITE" id="PS00761">
    <property type="entry name" value="SPASE_I_3"/>
    <property type="match status" value="1"/>
</dbReference>
<keyword evidence="8" id="KW-0472">Membrane</keyword>
<dbReference type="InterPro" id="IPR019756">
    <property type="entry name" value="Pept_S26A_signal_pept_1_Ser-AS"/>
</dbReference>
<dbReference type="Gene3D" id="2.10.109.10">
    <property type="entry name" value="Umud Fragment, subunit A"/>
    <property type="match status" value="1"/>
</dbReference>
<keyword evidence="8" id="KW-0812">Transmembrane</keyword>
<dbReference type="NCBIfam" id="TIGR02227">
    <property type="entry name" value="sigpep_I_bact"/>
    <property type="match status" value="1"/>
</dbReference>
<gene>
    <name evidence="10" type="ordered locus">A2cp1_2333</name>
</gene>
<dbReference type="InterPro" id="IPR000223">
    <property type="entry name" value="Pept_S26A_signal_pept_1"/>
</dbReference>
<keyword evidence="5 8" id="KW-0645">Protease</keyword>
<accession>B8JAF2</accession>
<comment type="similarity">
    <text evidence="2 8">Belongs to the peptidase S26 family.</text>
</comment>
<dbReference type="PROSITE" id="PS00501">
    <property type="entry name" value="SPASE_I_1"/>
    <property type="match status" value="1"/>
</dbReference>
<dbReference type="InterPro" id="IPR019758">
    <property type="entry name" value="Pept_S26A_signal_pept_1_CS"/>
</dbReference>
<dbReference type="PRINTS" id="PR00727">
    <property type="entry name" value="LEADERPTASE"/>
</dbReference>
<feature type="active site" evidence="7">
    <location>
        <position position="167"/>
    </location>
</feature>
<protein>
    <recommendedName>
        <fullName evidence="4 8">Signal peptidase I</fullName>
        <ecNumber evidence="3 8">3.4.21.89</ecNumber>
    </recommendedName>
</protein>
<evidence type="ECO:0000256" key="3">
    <source>
        <dbReference type="ARBA" id="ARBA00013208"/>
    </source>
</evidence>
<organism evidence="10 11">
    <name type="scientific">Anaeromyxobacter dehalogenans (strain ATCC BAA-258 / DSM 21875 / 2CP-1)</name>
    <dbReference type="NCBI Taxonomy" id="455488"/>
    <lineage>
        <taxon>Bacteria</taxon>
        <taxon>Pseudomonadati</taxon>
        <taxon>Myxococcota</taxon>
        <taxon>Myxococcia</taxon>
        <taxon>Myxococcales</taxon>
        <taxon>Cystobacterineae</taxon>
        <taxon>Anaeromyxobacteraceae</taxon>
        <taxon>Anaeromyxobacter</taxon>
    </lineage>
</organism>
<evidence type="ECO:0000259" key="9">
    <source>
        <dbReference type="Pfam" id="PF10502"/>
    </source>
</evidence>
<dbReference type="MEROPS" id="S26.001"/>
<dbReference type="SUPFAM" id="SSF51306">
    <property type="entry name" value="LexA/Signal peptidase"/>
    <property type="match status" value="1"/>
</dbReference>
<evidence type="ECO:0000313" key="11">
    <source>
        <dbReference type="Proteomes" id="UP000007089"/>
    </source>
</evidence>
<evidence type="ECO:0000256" key="7">
    <source>
        <dbReference type="PIRSR" id="PIRSR600223-1"/>
    </source>
</evidence>
<dbReference type="InterPro" id="IPR036286">
    <property type="entry name" value="LexA/Signal_pep-like_sf"/>
</dbReference>
<name>B8JAF2_ANAD2</name>
<dbReference type="KEGG" id="acp:A2cp1_2333"/>
<dbReference type="AlphaFoldDB" id="B8JAF2"/>